<dbReference type="PANTHER" id="PTHR43968">
    <property type="match status" value="1"/>
</dbReference>
<dbReference type="GeneID" id="37041322"/>
<dbReference type="SUPFAM" id="SSF52833">
    <property type="entry name" value="Thioredoxin-like"/>
    <property type="match status" value="1"/>
</dbReference>
<dbReference type="Pfam" id="PF13409">
    <property type="entry name" value="GST_N_2"/>
    <property type="match status" value="1"/>
</dbReference>
<protein>
    <submittedName>
        <fullName evidence="3">Glutathione S-transferase</fullName>
    </submittedName>
</protein>
<dbReference type="InParanoid" id="A0A316YBG7"/>
<dbReference type="PROSITE" id="PS50405">
    <property type="entry name" value="GST_CTER"/>
    <property type="match status" value="1"/>
</dbReference>
<dbReference type="InterPro" id="IPR010987">
    <property type="entry name" value="Glutathione-S-Trfase_C-like"/>
</dbReference>
<dbReference type="Gene3D" id="1.20.1050.10">
    <property type="match status" value="1"/>
</dbReference>
<dbReference type="STRING" id="215250.A0A316YBG7"/>
<dbReference type="PROSITE" id="PS50404">
    <property type="entry name" value="GST_NTER"/>
    <property type="match status" value="1"/>
</dbReference>
<sequence length="263" mass="29325">MPVPDEEIHPVATGAAASLVAARKTPVGKDGVKFYSGWFCPFNQRTWMALEEKAIPYEYVEINPYKKEPSFLKLNPKGLVPCLESNGIPLAESSILVEFLEDAYPSTRKLLPDSAEQKALARMRIDLVAKKCVPAYMRLLQAQTHDAQREARAEYAAALKEFASYLDGNKGPLHGGKDIDAVDIALAPWAGRQYIIENNRGGKLTAQETGEKYQEWYKAILSHPTLLKTMSDAEHYEPIYGRYLRDEAQSEAAKALRAGRVIP</sequence>
<gene>
    <name evidence="3" type="ORF">FA10DRAFT_246331</name>
</gene>
<evidence type="ECO:0000259" key="1">
    <source>
        <dbReference type="PROSITE" id="PS50404"/>
    </source>
</evidence>
<accession>A0A316YBG7</accession>
<dbReference type="RefSeq" id="XP_025373809.1">
    <property type="nucleotide sequence ID" value="XM_025519406.1"/>
</dbReference>
<dbReference type="SFLD" id="SFLDG00358">
    <property type="entry name" value="Main_(cytGST)"/>
    <property type="match status" value="1"/>
</dbReference>
<reference evidence="3 4" key="1">
    <citation type="journal article" date="2018" name="Mol. Biol. Evol.">
        <title>Broad Genomic Sampling Reveals a Smut Pathogenic Ancestry of the Fungal Clade Ustilaginomycotina.</title>
        <authorList>
            <person name="Kijpornyongpan T."/>
            <person name="Mondo S.J."/>
            <person name="Barry K."/>
            <person name="Sandor L."/>
            <person name="Lee J."/>
            <person name="Lipzen A."/>
            <person name="Pangilinan J."/>
            <person name="LaButti K."/>
            <person name="Hainaut M."/>
            <person name="Henrissat B."/>
            <person name="Grigoriev I.V."/>
            <person name="Spatafora J.W."/>
            <person name="Aime M.C."/>
        </authorList>
    </citation>
    <scope>NUCLEOTIDE SEQUENCE [LARGE SCALE GENOMIC DNA]</scope>
    <source>
        <strain evidence="3 4">MCA 4198</strain>
    </source>
</reference>
<dbReference type="PANTHER" id="PTHR43968:SF6">
    <property type="entry name" value="GLUTATHIONE S-TRANSFERASE OMEGA"/>
    <property type="match status" value="1"/>
</dbReference>
<dbReference type="CDD" id="cd00570">
    <property type="entry name" value="GST_N_family"/>
    <property type="match status" value="1"/>
</dbReference>
<keyword evidence="3" id="KW-0808">Transferase</keyword>
<dbReference type="InterPro" id="IPR036282">
    <property type="entry name" value="Glutathione-S-Trfase_C_sf"/>
</dbReference>
<dbReference type="AlphaFoldDB" id="A0A316YBG7"/>
<dbReference type="GO" id="GO:0016740">
    <property type="term" value="F:transferase activity"/>
    <property type="evidence" value="ECO:0007669"/>
    <property type="project" value="UniProtKB-KW"/>
</dbReference>
<feature type="domain" description="GST N-terminal" evidence="1">
    <location>
        <begin position="30"/>
        <end position="108"/>
    </location>
</feature>
<name>A0A316YBG7_9BASI</name>
<dbReference type="SUPFAM" id="SSF47616">
    <property type="entry name" value="GST C-terminal domain-like"/>
    <property type="match status" value="1"/>
</dbReference>
<proteinExistence type="predicted"/>
<dbReference type="InterPro" id="IPR004045">
    <property type="entry name" value="Glutathione_S-Trfase_N"/>
</dbReference>
<dbReference type="PROSITE" id="PS51354">
    <property type="entry name" value="GLUTAREDOXIN_2"/>
    <property type="match status" value="1"/>
</dbReference>
<dbReference type="EMBL" id="KZ819644">
    <property type="protein sequence ID" value="PWN86611.1"/>
    <property type="molecule type" value="Genomic_DNA"/>
</dbReference>
<dbReference type="InterPro" id="IPR040079">
    <property type="entry name" value="Glutathione_S-Trfase"/>
</dbReference>
<dbReference type="GO" id="GO:0005737">
    <property type="term" value="C:cytoplasm"/>
    <property type="evidence" value="ECO:0007669"/>
    <property type="project" value="TreeGrafter"/>
</dbReference>
<evidence type="ECO:0000259" key="2">
    <source>
        <dbReference type="PROSITE" id="PS50405"/>
    </source>
</evidence>
<organism evidence="3 4">
    <name type="scientific">Acaromyces ingoldii</name>
    <dbReference type="NCBI Taxonomy" id="215250"/>
    <lineage>
        <taxon>Eukaryota</taxon>
        <taxon>Fungi</taxon>
        <taxon>Dikarya</taxon>
        <taxon>Basidiomycota</taxon>
        <taxon>Ustilaginomycotina</taxon>
        <taxon>Exobasidiomycetes</taxon>
        <taxon>Exobasidiales</taxon>
        <taxon>Cryptobasidiaceae</taxon>
        <taxon>Acaromyces</taxon>
    </lineage>
</organism>
<dbReference type="InterPro" id="IPR036249">
    <property type="entry name" value="Thioredoxin-like_sf"/>
</dbReference>
<feature type="domain" description="GST C-terminal" evidence="2">
    <location>
        <begin position="114"/>
        <end position="239"/>
    </location>
</feature>
<dbReference type="OrthoDB" id="4951845at2759"/>
<dbReference type="InterPro" id="IPR050983">
    <property type="entry name" value="GST_Omega/HSP26"/>
</dbReference>
<keyword evidence="4" id="KW-1185">Reference proteome</keyword>
<dbReference type="Proteomes" id="UP000245768">
    <property type="component" value="Unassembled WGS sequence"/>
</dbReference>
<evidence type="ECO:0000313" key="4">
    <source>
        <dbReference type="Proteomes" id="UP000245768"/>
    </source>
</evidence>
<evidence type="ECO:0000313" key="3">
    <source>
        <dbReference type="EMBL" id="PWN86611.1"/>
    </source>
</evidence>
<dbReference type="SFLD" id="SFLDS00019">
    <property type="entry name" value="Glutathione_Transferase_(cytos"/>
    <property type="match status" value="1"/>
</dbReference>
<dbReference type="Gene3D" id="3.40.30.10">
    <property type="entry name" value="Glutaredoxin"/>
    <property type="match status" value="1"/>
</dbReference>